<feature type="transmembrane region" description="Helical" evidence="1">
    <location>
        <begin position="69"/>
        <end position="92"/>
    </location>
</feature>
<keyword evidence="1" id="KW-1133">Transmembrane helix</keyword>
<comment type="caution">
    <text evidence="3">The sequence shown here is derived from an EMBL/GenBank/DDBJ whole genome shotgun (WGS) entry which is preliminary data.</text>
</comment>
<evidence type="ECO:0000256" key="1">
    <source>
        <dbReference type="SAM" id="Phobius"/>
    </source>
</evidence>
<feature type="transmembrane region" description="Helical" evidence="1">
    <location>
        <begin position="344"/>
        <end position="362"/>
    </location>
</feature>
<dbReference type="EMBL" id="QICS01000001">
    <property type="protein sequence ID" value="PXV96196.1"/>
    <property type="molecule type" value="Genomic_DNA"/>
</dbReference>
<feature type="transmembrane region" description="Helical" evidence="1">
    <location>
        <begin position="243"/>
        <end position="264"/>
    </location>
</feature>
<evidence type="ECO:0000313" key="3">
    <source>
        <dbReference type="EMBL" id="PXV96196.1"/>
    </source>
</evidence>
<name>A0A318EYN0_9FIRM</name>
<accession>A0A318EYN0</accession>
<dbReference type="Proteomes" id="UP000247523">
    <property type="component" value="Unassembled WGS sequence"/>
</dbReference>
<protein>
    <recommendedName>
        <fullName evidence="2">DUF6449 domain-containing protein</fullName>
    </recommendedName>
</protein>
<feature type="domain" description="DUF6449" evidence="2">
    <location>
        <begin position="458"/>
        <end position="556"/>
    </location>
</feature>
<dbReference type="Pfam" id="PF20047">
    <property type="entry name" value="DUF6449"/>
    <property type="match status" value="1"/>
</dbReference>
<feature type="transmembrane region" description="Helical" evidence="1">
    <location>
        <begin position="112"/>
        <end position="134"/>
    </location>
</feature>
<feature type="transmembrane region" description="Helical" evidence="1">
    <location>
        <begin position="310"/>
        <end position="332"/>
    </location>
</feature>
<feature type="transmembrane region" description="Helical" evidence="1">
    <location>
        <begin position="146"/>
        <end position="173"/>
    </location>
</feature>
<dbReference type="AlphaFoldDB" id="A0A318EYN0"/>
<gene>
    <name evidence="3" type="ORF">C8E03_101831</name>
</gene>
<proteinExistence type="predicted"/>
<evidence type="ECO:0000313" key="4">
    <source>
        <dbReference type="Proteomes" id="UP000247523"/>
    </source>
</evidence>
<feature type="transmembrane region" description="Helical" evidence="1">
    <location>
        <begin position="179"/>
        <end position="199"/>
    </location>
</feature>
<sequence>MTSKSLYFNLLKEDIKRRIWTLSLSMLVFFVGLPIHVLLRLNRIKKILETVGIEKARLGYASFANNDGIGILLAITAAGAIICGISGFSYLYSKSKVDLYHSIPVKREKLFVITYINGVIIYVVPYLINILIYFMIGASKQYLSGVAIRGAMFAFAVNLIGYLFIYSVTIVAVMMTGNLIVGILGTAVFMVYAPILLLVKSVLYQTFFTTYSAAGETNNYLAYVSPVFAYNQLVNYMGKSGFATKMIGLILGFIIASVLGALLYKFRPSEAAGKSMAFKITQAPIKILIVLPTALVGGLLLMTISETSSFVWMLFGVIFISFLSHGMIEIIYNSDFKCIIENKIQLVLCMMLSVVIVGSAKLDLAHYNTYIPKEDKIESISIDLEYFEKDINYYDKTLDLTNNYNNYIDSTVYKLKNMKLTDIKNTYQFIQYAIANNVDTKKLQHYSFQTYTSFTVKYNLKNNKTAYRRYTVNITDAMDYFNQLYDDDTYKECVYQILSLDKSLVNVIQYYNVSNGIDEAIKLSVDEKQELLNLLCEDIRSLTATEVAKSVPVTELILRLGENNVKQSYYIYPEFTKTIEFMKSLGISLDSSIDTKNIASIIVTDYNYEIEEAENSEDYDSMFKTYKFTEKKEIEEIANALESGRLIYNNINIPSNLNACIMYNDGSEDNEFSSINIEELPESIRQEMGY</sequence>
<evidence type="ECO:0000259" key="2">
    <source>
        <dbReference type="Pfam" id="PF20047"/>
    </source>
</evidence>
<dbReference type="InterPro" id="IPR045611">
    <property type="entry name" value="DUF6449"/>
</dbReference>
<organism evidence="3 4">
    <name type="scientific">Lachnotalea glycerini</name>
    <dbReference type="NCBI Taxonomy" id="1763509"/>
    <lineage>
        <taxon>Bacteria</taxon>
        <taxon>Bacillati</taxon>
        <taxon>Bacillota</taxon>
        <taxon>Clostridia</taxon>
        <taxon>Lachnospirales</taxon>
        <taxon>Lachnospiraceae</taxon>
        <taxon>Lachnotalea</taxon>
    </lineage>
</organism>
<keyword evidence="1" id="KW-0812">Transmembrane</keyword>
<reference evidence="3 4" key="1">
    <citation type="submission" date="2018-05" db="EMBL/GenBank/DDBJ databases">
        <title>Genomic Encyclopedia of Type Strains, Phase IV (KMG-IV): sequencing the most valuable type-strain genomes for metagenomic binning, comparative biology and taxonomic classification.</title>
        <authorList>
            <person name="Goeker M."/>
        </authorList>
    </citation>
    <scope>NUCLEOTIDE SEQUENCE [LARGE SCALE GENOMIC DNA]</scope>
    <source>
        <strain evidence="3 4">DSM 28816</strain>
    </source>
</reference>
<keyword evidence="1" id="KW-0472">Membrane</keyword>
<feature type="transmembrane region" description="Helical" evidence="1">
    <location>
        <begin position="20"/>
        <end position="39"/>
    </location>
</feature>
<feature type="transmembrane region" description="Helical" evidence="1">
    <location>
        <begin position="285"/>
        <end position="304"/>
    </location>
</feature>
<dbReference type="RefSeq" id="WP_110290347.1">
    <property type="nucleotide sequence ID" value="NZ_QICS01000001.1"/>
</dbReference>